<gene>
    <name evidence="1" type="ORF">CO160_01640</name>
</gene>
<protein>
    <submittedName>
        <fullName evidence="1">Uncharacterized protein</fullName>
    </submittedName>
</protein>
<name>A0A2M7YLL3_9BACT</name>
<comment type="caution">
    <text evidence="1">The sequence shown here is derived from an EMBL/GenBank/DDBJ whole genome shotgun (WGS) entry which is preliminary data.</text>
</comment>
<evidence type="ECO:0000313" key="2">
    <source>
        <dbReference type="Proteomes" id="UP000230941"/>
    </source>
</evidence>
<dbReference type="AlphaFoldDB" id="A0A2M7YLL3"/>
<evidence type="ECO:0000313" key="1">
    <source>
        <dbReference type="EMBL" id="PJA63878.1"/>
    </source>
</evidence>
<dbReference type="Proteomes" id="UP000230941">
    <property type="component" value="Unassembled WGS sequence"/>
</dbReference>
<proteinExistence type="predicted"/>
<sequence length="136" mass="15260">MSPLYHFLEGFSGVSIVKKGGEKMRGEIRKEIFREAVERVVAQGRFNPKLPRATFTKCLIELRKGPAGALFLKNSLVSAINDWEDLFLQIVAEMGLLPLAPNSLGTRKPWAAPAACNDRGAWNAEYRHRRTLGDDY</sequence>
<dbReference type="EMBL" id="PFWG01000042">
    <property type="protein sequence ID" value="PJA63878.1"/>
    <property type="molecule type" value="Genomic_DNA"/>
</dbReference>
<organism evidence="1 2">
    <name type="scientific">Candidatus Portnoybacteria bacterium CG_4_9_14_3_um_filter_43_11</name>
    <dbReference type="NCBI Taxonomy" id="1974805"/>
    <lineage>
        <taxon>Bacteria</taxon>
        <taxon>Candidatus Portnoyibacteriota</taxon>
    </lineage>
</organism>
<reference evidence="2" key="1">
    <citation type="submission" date="2017-09" db="EMBL/GenBank/DDBJ databases">
        <title>Depth-based differentiation of microbial function through sediment-hosted aquifers and enrichment of novel symbionts in the deep terrestrial subsurface.</title>
        <authorList>
            <person name="Probst A.J."/>
            <person name="Ladd B."/>
            <person name="Jarett J.K."/>
            <person name="Geller-Mcgrath D.E."/>
            <person name="Sieber C.M.K."/>
            <person name="Emerson J.B."/>
            <person name="Anantharaman K."/>
            <person name="Thomas B.C."/>
            <person name="Malmstrom R."/>
            <person name="Stieglmeier M."/>
            <person name="Klingl A."/>
            <person name="Woyke T."/>
            <person name="Ryan C.M."/>
            <person name="Banfield J.F."/>
        </authorList>
    </citation>
    <scope>NUCLEOTIDE SEQUENCE [LARGE SCALE GENOMIC DNA]</scope>
</reference>
<accession>A0A2M7YLL3</accession>